<comment type="similarity">
    <text evidence="1 5">Belongs to the peptidase S8 family.</text>
</comment>
<dbReference type="Pfam" id="PF00082">
    <property type="entry name" value="Peptidase_S8"/>
    <property type="match status" value="1"/>
</dbReference>
<dbReference type="PROSITE" id="PS00138">
    <property type="entry name" value="SUBTILASE_SER"/>
    <property type="match status" value="1"/>
</dbReference>
<dbReference type="GO" id="GO:0006508">
    <property type="term" value="P:proteolysis"/>
    <property type="evidence" value="ECO:0007669"/>
    <property type="project" value="UniProtKB-KW"/>
</dbReference>
<sequence>MTIRFTRRPVVRAEHVDLPDWPQSLLDKHGSRMLRPADAARVPGTPPTPPPLSTVYRSAVLLFPRSVLLDSVLLEKIDKEINVTGASLLADGKTLPSADLPEELAGLDDRYTAQFPIPVALVAYGENAEVVDAYFVLQQIRTAHRLGRLDGNPGLDLISLEHLLVGAEYGGVPTWGPRDVRDAGDGGPNASYRMFPVAYTGAPPARSATPQGGRRVVIAVPDTGLNQHPWFGLTQFQGTLPPNGFLREFKASETAISAQQQHLSGLTPTEVLTDAWESASSENTVTEDVDRATGHFTFIAGRIRQNAPDADVLAMRVLHRDNVCYEADLLLAMYLLVARIANAQSDQDVVDIVSISLGGYVESASLEASHLRTVLKALAELGVIVVAAAGNDSTTRPFYPAAFASEPVDANDPWIGPPVIAVGALNVDDTQAWFSNAGPNVTVEATGANVVSTFPTSVRGPVGPGRTTRSGDRRSADPDVYPNGFAIGSGTSYAAPEVAAGLARYLVNQKVPITDVRTKKMRARAEQAIKSFRKDHP</sequence>
<evidence type="ECO:0000313" key="9">
    <source>
        <dbReference type="Proteomes" id="UP000215199"/>
    </source>
</evidence>
<dbReference type="InterPro" id="IPR050131">
    <property type="entry name" value="Peptidase_S8_subtilisin-like"/>
</dbReference>
<dbReference type="PANTHER" id="PTHR43806">
    <property type="entry name" value="PEPTIDASE S8"/>
    <property type="match status" value="1"/>
</dbReference>
<gene>
    <name evidence="8" type="ORF">CF165_07290</name>
</gene>
<protein>
    <submittedName>
        <fullName evidence="8">Peptidase S8</fullName>
    </submittedName>
</protein>
<dbReference type="Gene3D" id="3.40.50.200">
    <property type="entry name" value="Peptidase S8/S53 domain"/>
    <property type="match status" value="1"/>
</dbReference>
<feature type="active site" description="Charge relay system" evidence="5">
    <location>
        <position position="492"/>
    </location>
</feature>
<keyword evidence="4 5" id="KW-0720">Serine protease</keyword>
<organism evidence="8 9">
    <name type="scientific">Amycolatopsis vastitatis</name>
    <dbReference type="NCBI Taxonomy" id="1905142"/>
    <lineage>
        <taxon>Bacteria</taxon>
        <taxon>Bacillati</taxon>
        <taxon>Actinomycetota</taxon>
        <taxon>Actinomycetes</taxon>
        <taxon>Pseudonocardiales</taxon>
        <taxon>Pseudonocardiaceae</taxon>
        <taxon>Amycolatopsis</taxon>
    </lineage>
</organism>
<feature type="region of interest" description="Disordered" evidence="6">
    <location>
        <begin position="457"/>
        <end position="480"/>
    </location>
</feature>
<evidence type="ECO:0000256" key="6">
    <source>
        <dbReference type="SAM" id="MobiDB-lite"/>
    </source>
</evidence>
<dbReference type="InterPro" id="IPR023828">
    <property type="entry name" value="Peptidase_S8_Ser-AS"/>
</dbReference>
<dbReference type="GO" id="GO:0005615">
    <property type="term" value="C:extracellular space"/>
    <property type="evidence" value="ECO:0007669"/>
    <property type="project" value="TreeGrafter"/>
</dbReference>
<evidence type="ECO:0000256" key="2">
    <source>
        <dbReference type="ARBA" id="ARBA00022670"/>
    </source>
</evidence>
<proteinExistence type="inferred from homology"/>
<dbReference type="RefSeq" id="WP_093946660.1">
    <property type="nucleotide sequence ID" value="NZ_NMUL01000007.1"/>
</dbReference>
<dbReference type="SUPFAM" id="SSF52743">
    <property type="entry name" value="Subtilisin-like"/>
    <property type="match status" value="1"/>
</dbReference>
<dbReference type="OrthoDB" id="5177045at2"/>
<feature type="active site" description="Charge relay system" evidence="5">
    <location>
        <position position="295"/>
    </location>
</feature>
<dbReference type="GO" id="GO:0004252">
    <property type="term" value="F:serine-type endopeptidase activity"/>
    <property type="evidence" value="ECO:0007669"/>
    <property type="project" value="UniProtKB-UniRule"/>
</dbReference>
<feature type="domain" description="Peptidase S8/S53" evidence="7">
    <location>
        <begin position="213"/>
        <end position="506"/>
    </location>
</feature>
<feature type="active site" description="Charge relay system" evidence="5">
    <location>
        <position position="222"/>
    </location>
</feature>
<reference evidence="9" key="1">
    <citation type="submission" date="2017-07" db="EMBL/GenBank/DDBJ databases">
        <title>Comparative genome mining reveals phylogenetic distribution patterns of secondary metabolites in Amycolatopsis.</title>
        <authorList>
            <person name="Adamek M."/>
            <person name="Alanjary M."/>
            <person name="Sales-Ortells H."/>
            <person name="Goodfellow M."/>
            <person name="Bull A.T."/>
            <person name="Kalinowski J."/>
            <person name="Ziemert N."/>
        </authorList>
    </citation>
    <scope>NUCLEOTIDE SEQUENCE [LARGE SCALE GENOMIC DNA]</scope>
    <source>
        <strain evidence="9">H5</strain>
    </source>
</reference>
<evidence type="ECO:0000313" key="8">
    <source>
        <dbReference type="EMBL" id="OXM69329.1"/>
    </source>
</evidence>
<dbReference type="EMBL" id="NMUL01000007">
    <property type="protein sequence ID" value="OXM69329.1"/>
    <property type="molecule type" value="Genomic_DNA"/>
</dbReference>
<dbReference type="PANTHER" id="PTHR43806:SF11">
    <property type="entry name" value="CEREVISIN-RELATED"/>
    <property type="match status" value="1"/>
</dbReference>
<dbReference type="AlphaFoldDB" id="A0A229TF30"/>
<dbReference type="Proteomes" id="UP000215199">
    <property type="component" value="Unassembled WGS sequence"/>
</dbReference>
<keyword evidence="9" id="KW-1185">Reference proteome</keyword>
<dbReference type="PROSITE" id="PS51892">
    <property type="entry name" value="SUBTILASE"/>
    <property type="match status" value="1"/>
</dbReference>
<accession>A0A229TF30</accession>
<keyword evidence="2 5" id="KW-0645">Protease</keyword>
<evidence type="ECO:0000256" key="4">
    <source>
        <dbReference type="ARBA" id="ARBA00022825"/>
    </source>
</evidence>
<name>A0A229TF30_9PSEU</name>
<keyword evidence="3 5" id="KW-0378">Hydrolase</keyword>
<comment type="caution">
    <text evidence="8">The sequence shown here is derived from an EMBL/GenBank/DDBJ whole genome shotgun (WGS) entry which is preliminary data.</text>
</comment>
<evidence type="ECO:0000256" key="5">
    <source>
        <dbReference type="PROSITE-ProRule" id="PRU01240"/>
    </source>
</evidence>
<evidence type="ECO:0000256" key="3">
    <source>
        <dbReference type="ARBA" id="ARBA00022801"/>
    </source>
</evidence>
<dbReference type="InterPro" id="IPR000209">
    <property type="entry name" value="Peptidase_S8/S53_dom"/>
</dbReference>
<evidence type="ECO:0000259" key="7">
    <source>
        <dbReference type="Pfam" id="PF00082"/>
    </source>
</evidence>
<evidence type="ECO:0000256" key="1">
    <source>
        <dbReference type="ARBA" id="ARBA00011073"/>
    </source>
</evidence>
<dbReference type="InterPro" id="IPR036852">
    <property type="entry name" value="Peptidase_S8/S53_dom_sf"/>
</dbReference>